<protein>
    <submittedName>
        <fullName evidence="1">Uncharacterized protein</fullName>
    </submittedName>
</protein>
<dbReference type="Proteomes" id="UP001211907">
    <property type="component" value="Unassembled WGS sequence"/>
</dbReference>
<gene>
    <name evidence="1" type="ORF">HK100_005935</name>
</gene>
<dbReference type="EMBL" id="JADGJH010002758">
    <property type="protein sequence ID" value="KAJ3095042.1"/>
    <property type="molecule type" value="Genomic_DNA"/>
</dbReference>
<evidence type="ECO:0000313" key="2">
    <source>
        <dbReference type="Proteomes" id="UP001211907"/>
    </source>
</evidence>
<organism evidence="1 2">
    <name type="scientific">Physocladia obscura</name>
    <dbReference type="NCBI Taxonomy" id="109957"/>
    <lineage>
        <taxon>Eukaryota</taxon>
        <taxon>Fungi</taxon>
        <taxon>Fungi incertae sedis</taxon>
        <taxon>Chytridiomycota</taxon>
        <taxon>Chytridiomycota incertae sedis</taxon>
        <taxon>Chytridiomycetes</taxon>
        <taxon>Chytridiales</taxon>
        <taxon>Chytriomycetaceae</taxon>
        <taxon>Physocladia</taxon>
    </lineage>
</organism>
<feature type="non-terminal residue" evidence="1">
    <location>
        <position position="130"/>
    </location>
</feature>
<name>A0AAD5STL9_9FUNG</name>
<comment type="caution">
    <text evidence="1">The sequence shown here is derived from an EMBL/GenBank/DDBJ whole genome shotgun (WGS) entry which is preliminary data.</text>
</comment>
<keyword evidence="2" id="KW-1185">Reference proteome</keyword>
<sequence>MKLTALTAIELSFPETVEGLSKLRNECGWGAEKVGQWIEEAKLNERIIFRIYNNSNDSIFQGAGLGCSAILAEEYAKINYKSQEVFMLANSKDERAFGLYLRLGYIEILGMADLSWSPWVAMHKNLDSKN</sequence>
<accession>A0AAD5STL9</accession>
<reference evidence="1" key="1">
    <citation type="submission" date="2020-05" db="EMBL/GenBank/DDBJ databases">
        <title>Phylogenomic resolution of chytrid fungi.</title>
        <authorList>
            <person name="Stajich J.E."/>
            <person name="Amses K."/>
            <person name="Simmons R."/>
            <person name="Seto K."/>
            <person name="Myers J."/>
            <person name="Bonds A."/>
            <person name="Quandt C.A."/>
            <person name="Barry K."/>
            <person name="Liu P."/>
            <person name="Grigoriev I."/>
            <person name="Longcore J.E."/>
            <person name="James T.Y."/>
        </authorList>
    </citation>
    <scope>NUCLEOTIDE SEQUENCE</scope>
    <source>
        <strain evidence="1">JEL0513</strain>
    </source>
</reference>
<evidence type="ECO:0000313" key="1">
    <source>
        <dbReference type="EMBL" id="KAJ3095042.1"/>
    </source>
</evidence>
<proteinExistence type="predicted"/>
<dbReference type="AlphaFoldDB" id="A0AAD5STL9"/>